<proteinExistence type="predicted"/>
<organism evidence="1">
    <name type="scientific">Octopus bimaculoides</name>
    <name type="common">California two-spotted octopus</name>
    <dbReference type="NCBI Taxonomy" id="37653"/>
    <lineage>
        <taxon>Eukaryota</taxon>
        <taxon>Metazoa</taxon>
        <taxon>Spiralia</taxon>
        <taxon>Lophotrochozoa</taxon>
        <taxon>Mollusca</taxon>
        <taxon>Cephalopoda</taxon>
        <taxon>Coleoidea</taxon>
        <taxon>Octopodiformes</taxon>
        <taxon>Octopoda</taxon>
        <taxon>Incirrata</taxon>
        <taxon>Octopodidae</taxon>
        <taxon>Octopus</taxon>
    </lineage>
</organism>
<name>A0A0L8G098_OCTBM</name>
<reference evidence="1" key="1">
    <citation type="submission" date="2015-07" db="EMBL/GenBank/DDBJ databases">
        <title>MeaNS - Measles Nucleotide Surveillance Program.</title>
        <authorList>
            <person name="Tran T."/>
            <person name="Druce J."/>
        </authorList>
    </citation>
    <scope>NUCLEOTIDE SEQUENCE</scope>
    <source>
        <strain evidence="1">UCB-OBI-ISO-001</strain>
        <tissue evidence="1">Gonad</tissue>
    </source>
</reference>
<dbReference type="EMBL" id="KQ424913">
    <property type="protein sequence ID" value="KOF70244.1"/>
    <property type="molecule type" value="Genomic_DNA"/>
</dbReference>
<dbReference type="AlphaFoldDB" id="A0A0L8G098"/>
<accession>A0A0L8G098</accession>
<protein>
    <submittedName>
        <fullName evidence="1">Uncharacterized protein</fullName>
    </submittedName>
</protein>
<gene>
    <name evidence="1" type="ORF">OCBIM_22003236mg</name>
</gene>
<sequence length="106" mass="12665">MAFCYGERNSNSRHKCKNTVVSSECPLLDTEGKQLSLEEVEEGIYDGSSHQVCFNGVGGWGFCWRSFLMVEMEVFIMVMLMEVMEAAWWWRCLWIYWRFNWRYSPH</sequence>
<evidence type="ECO:0000313" key="1">
    <source>
        <dbReference type="EMBL" id="KOF70244.1"/>
    </source>
</evidence>